<evidence type="ECO:0000256" key="2">
    <source>
        <dbReference type="ARBA" id="ARBA00023015"/>
    </source>
</evidence>
<dbReference type="GO" id="GO:0003677">
    <property type="term" value="F:DNA binding"/>
    <property type="evidence" value="ECO:0007669"/>
    <property type="project" value="UniProtKB-KW"/>
</dbReference>
<dbReference type="GeneID" id="45232717"/>
<reference evidence="6 7" key="1">
    <citation type="submission" date="2023-07" db="EMBL/GenBank/DDBJ databases">
        <title>Functional and genomic diversity of the sorghum phyllosphere microbiome.</title>
        <authorList>
            <person name="Shade A."/>
        </authorList>
    </citation>
    <scope>NUCLEOTIDE SEQUENCE [LARGE SCALE GENOMIC DNA]</scope>
    <source>
        <strain evidence="6 7">SORGH_AS_0887</strain>
    </source>
</reference>
<protein>
    <submittedName>
        <fullName evidence="6">DNA-binding transcriptional LysR family regulator</fullName>
    </submittedName>
</protein>
<dbReference type="InterPro" id="IPR000847">
    <property type="entry name" value="LysR_HTH_N"/>
</dbReference>
<dbReference type="InterPro" id="IPR050389">
    <property type="entry name" value="LysR-type_TF"/>
</dbReference>
<comment type="caution">
    <text evidence="6">The sequence shown here is derived from an EMBL/GenBank/DDBJ whole genome shotgun (WGS) entry which is preliminary data.</text>
</comment>
<name>A0ABU0UYU8_ACIBI</name>
<dbReference type="PRINTS" id="PR00039">
    <property type="entry name" value="HTHLYSR"/>
</dbReference>
<dbReference type="RefSeq" id="WP_004930485.1">
    <property type="nucleotide sequence ID" value="NZ_BCMA01000008.1"/>
</dbReference>
<dbReference type="InterPro" id="IPR036390">
    <property type="entry name" value="WH_DNA-bd_sf"/>
</dbReference>
<keyword evidence="2" id="KW-0805">Transcription regulation</keyword>
<dbReference type="Gene3D" id="1.10.10.10">
    <property type="entry name" value="Winged helix-like DNA-binding domain superfamily/Winged helix DNA-binding domain"/>
    <property type="match status" value="1"/>
</dbReference>
<dbReference type="Proteomes" id="UP001233360">
    <property type="component" value="Unassembled WGS sequence"/>
</dbReference>
<dbReference type="CDD" id="cd08463">
    <property type="entry name" value="PBP2_DntR_like_4"/>
    <property type="match status" value="1"/>
</dbReference>
<dbReference type="SUPFAM" id="SSF46785">
    <property type="entry name" value="Winged helix' DNA-binding domain"/>
    <property type="match status" value="1"/>
</dbReference>
<evidence type="ECO:0000256" key="3">
    <source>
        <dbReference type="ARBA" id="ARBA00023125"/>
    </source>
</evidence>
<evidence type="ECO:0000313" key="6">
    <source>
        <dbReference type="EMBL" id="MDQ1209423.1"/>
    </source>
</evidence>
<proteinExistence type="inferred from homology"/>
<dbReference type="Pfam" id="PF00126">
    <property type="entry name" value="HTH_1"/>
    <property type="match status" value="1"/>
</dbReference>
<accession>A0ABU0UYU8</accession>
<dbReference type="SUPFAM" id="SSF53850">
    <property type="entry name" value="Periplasmic binding protein-like II"/>
    <property type="match status" value="1"/>
</dbReference>
<feature type="domain" description="HTH lysR-type" evidence="5">
    <location>
        <begin position="11"/>
        <end position="68"/>
    </location>
</feature>
<evidence type="ECO:0000313" key="7">
    <source>
        <dbReference type="Proteomes" id="UP001233360"/>
    </source>
</evidence>
<dbReference type="InterPro" id="IPR036388">
    <property type="entry name" value="WH-like_DNA-bd_sf"/>
</dbReference>
<dbReference type="EMBL" id="JAUTBK010000002">
    <property type="protein sequence ID" value="MDQ1209423.1"/>
    <property type="molecule type" value="Genomic_DNA"/>
</dbReference>
<dbReference type="Pfam" id="PF03466">
    <property type="entry name" value="LysR_substrate"/>
    <property type="match status" value="1"/>
</dbReference>
<keyword evidence="3 6" id="KW-0238">DNA-binding</keyword>
<dbReference type="PROSITE" id="PS50931">
    <property type="entry name" value="HTH_LYSR"/>
    <property type="match status" value="1"/>
</dbReference>
<gene>
    <name evidence="6" type="ORF">QE380_002346</name>
</gene>
<organism evidence="6 7">
    <name type="scientific">Acinetobacter baylyi</name>
    <dbReference type="NCBI Taxonomy" id="202950"/>
    <lineage>
        <taxon>Bacteria</taxon>
        <taxon>Pseudomonadati</taxon>
        <taxon>Pseudomonadota</taxon>
        <taxon>Gammaproteobacteria</taxon>
        <taxon>Moraxellales</taxon>
        <taxon>Moraxellaceae</taxon>
        <taxon>Acinetobacter</taxon>
    </lineage>
</organism>
<evidence type="ECO:0000256" key="4">
    <source>
        <dbReference type="ARBA" id="ARBA00023163"/>
    </source>
</evidence>
<comment type="similarity">
    <text evidence="1">Belongs to the LysR transcriptional regulatory family.</text>
</comment>
<keyword evidence="7" id="KW-1185">Reference proteome</keyword>
<dbReference type="InterPro" id="IPR005119">
    <property type="entry name" value="LysR_subst-bd"/>
</dbReference>
<evidence type="ECO:0000259" key="5">
    <source>
        <dbReference type="PROSITE" id="PS50931"/>
    </source>
</evidence>
<keyword evidence="4" id="KW-0804">Transcription</keyword>
<dbReference type="Gene3D" id="3.40.190.10">
    <property type="entry name" value="Periplasmic binding protein-like II"/>
    <property type="match status" value="2"/>
</dbReference>
<dbReference type="PANTHER" id="PTHR30118">
    <property type="entry name" value="HTH-TYPE TRANSCRIPTIONAL REGULATOR LEUO-RELATED"/>
    <property type="match status" value="1"/>
</dbReference>
<sequence length="315" mass="36039">MINPANKWEALDAHLLQVLYVLLTEKSVSNAAKRLNQSQPAISTALKKLRDITGDQLLVRSRNGMTPTERGESLLEPVRQALAQIELIATQQVHFNPAESRQVFNIAAPDYLNAIALGEVLRRVRQEAPHCTVIMHSMAHDVDYTHALESGTYDAVIGNWPQPPEYLRLAPLFEDEVVCLMRKSHPLAARPLTLEDYLQADHIVPTPYIVGQRGVIDLYLAKERIKRNIVAYVPYFGMIPYMLLQFDAIFSAPRSFSRHYSALLPLKVVDAPIKFPKISYFLLWHERLHRSQEHRWFRDLVISVLRNDGYVSLNQ</sequence>
<dbReference type="PANTHER" id="PTHR30118:SF15">
    <property type="entry name" value="TRANSCRIPTIONAL REGULATORY PROTEIN"/>
    <property type="match status" value="1"/>
</dbReference>
<evidence type="ECO:0000256" key="1">
    <source>
        <dbReference type="ARBA" id="ARBA00009437"/>
    </source>
</evidence>